<feature type="compositionally biased region" description="Pro residues" evidence="1">
    <location>
        <begin position="249"/>
        <end position="262"/>
    </location>
</feature>
<evidence type="ECO:0000313" key="3">
    <source>
        <dbReference type="Proteomes" id="UP000237271"/>
    </source>
</evidence>
<evidence type="ECO:0000256" key="1">
    <source>
        <dbReference type="SAM" id="MobiDB-lite"/>
    </source>
</evidence>
<gene>
    <name evidence="2" type="ORF">PHPALM_31368</name>
</gene>
<organism evidence="2 3">
    <name type="scientific">Phytophthora palmivora</name>
    <dbReference type="NCBI Taxonomy" id="4796"/>
    <lineage>
        <taxon>Eukaryota</taxon>
        <taxon>Sar</taxon>
        <taxon>Stramenopiles</taxon>
        <taxon>Oomycota</taxon>
        <taxon>Peronosporomycetes</taxon>
        <taxon>Peronosporales</taxon>
        <taxon>Peronosporaceae</taxon>
        <taxon>Phytophthora</taxon>
    </lineage>
</organism>
<dbReference type="EMBL" id="NCKW01017006">
    <property type="protein sequence ID" value="POM59847.1"/>
    <property type="molecule type" value="Genomic_DNA"/>
</dbReference>
<feature type="region of interest" description="Disordered" evidence="1">
    <location>
        <begin position="189"/>
        <end position="263"/>
    </location>
</feature>
<dbReference type="Proteomes" id="UP000237271">
    <property type="component" value="Unassembled WGS sequence"/>
</dbReference>
<name>A0A2P4X2S1_9STRA</name>
<dbReference type="AlphaFoldDB" id="A0A2P4X2S1"/>
<feature type="compositionally biased region" description="Polar residues" evidence="1">
    <location>
        <begin position="212"/>
        <end position="222"/>
    </location>
</feature>
<proteinExistence type="predicted"/>
<reference evidence="2 3" key="1">
    <citation type="journal article" date="2017" name="Genome Biol. Evol.">
        <title>Phytophthora megakarya and P. palmivora, closely related causal agents of cacao black pod rot, underwent increases in genome sizes and gene numbers by different mechanisms.</title>
        <authorList>
            <person name="Ali S.S."/>
            <person name="Shao J."/>
            <person name="Lary D.J."/>
            <person name="Kronmiller B."/>
            <person name="Shen D."/>
            <person name="Strem M.D."/>
            <person name="Amoako-Attah I."/>
            <person name="Akrofi A.Y."/>
            <person name="Begoude B.A."/>
            <person name="Ten Hoopen G.M."/>
            <person name="Coulibaly K."/>
            <person name="Kebe B.I."/>
            <person name="Melnick R.L."/>
            <person name="Guiltinan M.J."/>
            <person name="Tyler B.M."/>
            <person name="Meinhardt L.W."/>
            <person name="Bailey B.A."/>
        </authorList>
    </citation>
    <scope>NUCLEOTIDE SEQUENCE [LARGE SCALE GENOMIC DNA]</scope>
    <source>
        <strain evidence="3">sbr112.9</strain>
    </source>
</reference>
<evidence type="ECO:0000313" key="2">
    <source>
        <dbReference type="EMBL" id="POM59847.1"/>
    </source>
</evidence>
<feature type="compositionally biased region" description="Basic and acidic residues" evidence="1">
    <location>
        <begin position="230"/>
        <end position="241"/>
    </location>
</feature>
<protein>
    <submittedName>
        <fullName evidence="2">Uncharacterized protein</fullName>
    </submittedName>
</protein>
<sequence>MTPIANVHLHFGVYGNQNVIDFSDRMRGSDYADDYVRVPDSGYDLGYLDYGVLGLDYVDEEWDYDHGDWGCDCRLTTRLRVSTLRLLLRLLPLQTLTGLCCSTYCAPDGPRRCGFCYDSCCGWGFDYSCDFDVYDRVRGCDDAASDSHYGEMIDDDPLGGNFHTNLNCSYFGLVTAELELQEEKPKMEYRLKQRAPTRLQGRDGSGLALVAKQTTPSSTVRKQSPKPRRDKTLYRIKKSDDSSNDTSKTPPPLPPAPEPPRAPVEDASVLLQRLQMWEKRLKTEDQNAVESARTALRRTCVEFIRTYPKTAKKLNVNERLWRSWYREIENQALYVDRTCYQSIKMD</sequence>
<accession>A0A2P4X2S1</accession>
<keyword evidence="3" id="KW-1185">Reference proteome</keyword>
<comment type="caution">
    <text evidence="2">The sequence shown here is derived from an EMBL/GenBank/DDBJ whole genome shotgun (WGS) entry which is preliminary data.</text>
</comment>